<evidence type="ECO:0000256" key="5">
    <source>
        <dbReference type="ARBA" id="ARBA00022729"/>
    </source>
</evidence>
<evidence type="ECO:0000256" key="10">
    <source>
        <dbReference type="SAM" id="SignalP"/>
    </source>
</evidence>
<name>A0A914UQ68_9BILA</name>
<comment type="subcellular location">
    <subcellularLocation>
        <location evidence="1">Endoplasmic reticulum membrane</location>
        <topology evidence="1">Single-pass type I membrane protein</topology>
    </subcellularLocation>
</comment>
<evidence type="ECO:0000256" key="4">
    <source>
        <dbReference type="ARBA" id="ARBA00022692"/>
    </source>
</evidence>
<comment type="similarity">
    <text evidence="2">Belongs to the EMC10 family.</text>
</comment>
<evidence type="ECO:0000313" key="12">
    <source>
        <dbReference type="WBParaSite" id="PSAMB.scaffold11660size3212.g34311.t1"/>
    </source>
</evidence>
<protein>
    <recommendedName>
        <fullName evidence="3">ER membrane protein complex subunit 10</fullName>
    </recommendedName>
</protein>
<evidence type="ECO:0000256" key="9">
    <source>
        <dbReference type="SAM" id="Phobius"/>
    </source>
</evidence>
<feature type="signal peptide" evidence="10">
    <location>
        <begin position="1"/>
        <end position="24"/>
    </location>
</feature>
<dbReference type="Proteomes" id="UP000887566">
    <property type="component" value="Unplaced"/>
</dbReference>
<keyword evidence="7 9" id="KW-1133">Transmembrane helix</keyword>
<organism evidence="11 12">
    <name type="scientific">Plectus sambesii</name>
    <dbReference type="NCBI Taxonomy" id="2011161"/>
    <lineage>
        <taxon>Eukaryota</taxon>
        <taxon>Metazoa</taxon>
        <taxon>Ecdysozoa</taxon>
        <taxon>Nematoda</taxon>
        <taxon>Chromadorea</taxon>
        <taxon>Plectida</taxon>
        <taxon>Plectina</taxon>
        <taxon>Plectoidea</taxon>
        <taxon>Plectidae</taxon>
        <taxon>Plectus</taxon>
    </lineage>
</organism>
<dbReference type="PANTHER" id="PTHR21397">
    <property type="entry name" value="CHROMATIN COMPLEXES SUBUNIT BAP18-RELATED"/>
    <property type="match status" value="1"/>
</dbReference>
<dbReference type="CDD" id="cd22209">
    <property type="entry name" value="EMC10"/>
    <property type="match status" value="1"/>
</dbReference>
<dbReference type="PANTHER" id="PTHR21397:SF4">
    <property type="entry name" value="ER MEMBRANE PROTEIN COMPLEX SUBUNIT 10"/>
    <property type="match status" value="1"/>
</dbReference>
<keyword evidence="5 10" id="KW-0732">Signal</keyword>
<evidence type="ECO:0000256" key="6">
    <source>
        <dbReference type="ARBA" id="ARBA00022824"/>
    </source>
</evidence>
<keyword evidence="8 9" id="KW-0472">Membrane</keyword>
<evidence type="ECO:0000256" key="8">
    <source>
        <dbReference type="ARBA" id="ARBA00023136"/>
    </source>
</evidence>
<proteinExistence type="inferred from homology"/>
<sequence>MRSRVEARLFALLFVAFELCSCGAFEGDWKLPVEDSFSDENQFSPRGHIALARVGGEGTVTGRFFSDVPLSKDFKRKLGAAAAAGRAYRIRTMADIAHPNNGQFVTSFTDSCRLLRSDMTEVLLLTIDSAKQRVLSLTVQPVLFGAHDTSPCTDADADFSTSTSFNTTVIVKDVEDGPSPDTQSYIQKMDKERTARQHGAQADNRSFIAKYWMYIIPVVLFVVMSGAMNNEAPAAAGN</sequence>
<keyword evidence="4 9" id="KW-0812">Transmembrane</keyword>
<dbReference type="Pfam" id="PF21203">
    <property type="entry name" value="ECM10"/>
    <property type="match status" value="1"/>
</dbReference>
<accession>A0A914UQ68</accession>
<dbReference type="GO" id="GO:0072546">
    <property type="term" value="C:EMC complex"/>
    <property type="evidence" value="ECO:0007669"/>
    <property type="project" value="TreeGrafter"/>
</dbReference>
<keyword evidence="11" id="KW-1185">Reference proteome</keyword>
<dbReference type="WBParaSite" id="PSAMB.scaffold11660size3212.g34311.t1">
    <property type="protein sequence ID" value="PSAMB.scaffold11660size3212.g34311.t1"/>
    <property type="gene ID" value="PSAMB.scaffold11660size3212.g34311"/>
</dbReference>
<reference evidence="12" key="1">
    <citation type="submission" date="2022-11" db="UniProtKB">
        <authorList>
            <consortium name="WormBaseParasite"/>
        </authorList>
    </citation>
    <scope>IDENTIFICATION</scope>
</reference>
<dbReference type="AlphaFoldDB" id="A0A914UQ68"/>
<feature type="transmembrane region" description="Helical" evidence="9">
    <location>
        <begin position="211"/>
        <end position="228"/>
    </location>
</feature>
<keyword evidence="6" id="KW-0256">Endoplasmic reticulum</keyword>
<evidence type="ECO:0000256" key="7">
    <source>
        <dbReference type="ARBA" id="ARBA00022989"/>
    </source>
</evidence>
<evidence type="ECO:0000313" key="11">
    <source>
        <dbReference type="Proteomes" id="UP000887566"/>
    </source>
</evidence>
<evidence type="ECO:0000256" key="2">
    <source>
        <dbReference type="ARBA" id="ARBA00007695"/>
    </source>
</evidence>
<evidence type="ECO:0000256" key="1">
    <source>
        <dbReference type="ARBA" id="ARBA00004115"/>
    </source>
</evidence>
<feature type="chain" id="PRO_5037058224" description="ER membrane protein complex subunit 10" evidence="10">
    <location>
        <begin position="25"/>
        <end position="238"/>
    </location>
</feature>
<evidence type="ECO:0000256" key="3">
    <source>
        <dbReference type="ARBA" id="ARBA00020105"/>
    </source>
</evidence>